<dbReference type="AlphaFoldDB" id="A0A8J8KE95"/>
<dbReference type="GO" id="GO:0004425">
    <property type="term" value="F:indole-3-glycerol-phosphate synthase activity"/>
    <property type="evidence" value="ECO:0007669"/>
    <property type="project" value="UniProtKB-UniRule"/>
</dbReference>
<evidence type="ECO:0000256" key="1">
    <source>
        <dbReference type="ARBA" id="ARBA00001633"/>
    </source>
</evidence>
<gene>
    <name evidence="11" type="primary">trpC</name>
    <name evidence="14" type="ORF">HT576_08130</name>
    <name evidence="15" type="ORF">HTZ84_12885</name>
</gene>
<keyword evidence="8 11" id="KW-0822">Tryptophan biosynthesis</keyword>
<evidence type="ECO:0000313" key="14">
    <source>
        <dbReference type="EMBL" id="NUB90988.1"/>
    </source>
</evidence>
<evidence type="ECO:0000256" key="6">
    <source>
        <dbReference type="ARBA" id="ARBA00022605"/>
    </source>
</evidence>
<feature type="region of interest" description="Disordered" evidence="12">
    <location>
        <begin position="257"/>
        <end position="279"/>
    </location>
</feature>
<dbReference type="HAMAP" id="MF_00134_A">
    <property type="entry name" value="IGPS_A"/>
    <property type="match status" value="1"/>
</dbReference>
<dbReference type="InterPro" id="IPR045186">
    <property type="entry name" value="Indole-3-glycerol_P_synth"/>
</dbReference>
<dbReference type="PANTHER" id="PTHR22854:SF2">
    <property type="entry name" value="INDOLE-3-GLYCEROL-PHOSPHATE SYNTHASE"/>
    <property type="match status" value="1"/>
</dbReference>
<evidence type="ECO:0000256" key="2">
    <source>
        <dbReference type="ARBA" id="ARBA00004696"/>
    </source>
</evidence>
<evidence type="ECO:0000313" key="15">
    <source>
        <dbReference type="EMBL" id="NUC73194.1"/>
    </source>
</evidence>
<keyword evidence="7 11" id="KW-0210">Decarboxylase</keyword>
<dbReference type="PROSITE" id="PS00614">
    <property type="entry name" value="IGPS"/>
    <property type="match status" value="1"/>
</dbReference>
<dbReference type="InterPro" id="IPR001468">
    <property type="entry name" value="Indole-3-GlycerolPSynthase_CS"/>
</dbReference>
<dbReference type="Gene3D" id="3.20.20.70">
    <property type="entry name" value="Aldolase class I"/>
    <property type="match status" value="1"/>
</dbReference>
<dbReference type="NCBIfam" id="NF041303">
    <property type="entry name" value="Indglycph_syn_Halo_TrpC"/>
    <property type="match status" value="1"/>
</dbReference>
<dbReference type="EC" id="4.1.1.48" evidence="4 11"/>
<evidence type="ECO:0000256" key="11">
    <source>
        <dbReference type="HAMAP-Rule" id="MF_00134"/>
    </source>
</evidence>
<dbReference type="OrthoDB" id="15223at2157"/>
<evidence type="ECO:0000259" key="13">
    <source>
        <dbReference type="Pfam" id="PF00218"/>
    </source>
</evidence>
<proteinExistence type="inferred from homology"/>
<evidence type="ECO:0000256" key="7">
    <source>
        <dbReference type="ARBA" id="ARBA00022793"/>
    </source>
</evidence>
<keyword evidence="17" id="KW-1185">Reference proteome</keyword>
<comment type="similarity">
    <text evidence="3 11">Belongs to the TrpC family.</text>
</comment>
<dbReference type="Proteomes" id="UP000728647">
    <property type="component" value="Unassembled WGS sequence"/>
</dbReference>
<evidence type="ECO:0000256" key="12">
    <source>
        <dbReference type="SAM" id="MobiDB-lite"/>
    </source>
</evidence>
<evidence type="ECO:0000313" key="16">
    <source>
        <dbReference type="Proteomes" id="UP000728647"/>
    </source>
</evidence>
<dbReference type="GO" id="GO:0000162">
    <property type="term" value="P:L-tryptophan biosynthetic process"/>
    <property type="evidence" value="ECO:0007669"/>
    <property type="project" value="UniProtKB-UniRule"/>
</dbReference>
<dbReference type="Proteomes" id="UP001016761">
    <property type="component" value="Unassembled WGS sequence"/>
</dbReference>
<sequence length="279" mass="29510">METDTDLAPAVESILEAARERPGGDEVVDVDARSLPDAVARAEADGRVPVIAEVKPTSPTADGTRDDDPVELAEAMVAGGATAISVLTEPSHFGGSAESLTRIREAVDVPVLRKDFLLREAQLDAVAADLLLLIVRFLEPETLEDLVAAARERGFQPLVEVHDRAELETALEAGAEIIGVNNRDLARLEVDLETFESVAPHARRVTRHDGANGDTASTAPDDVTLIAESGVSSPADVRRMRAAGADALLVGSAIMDHGAGDSDVTENTRRLVEAEDDET</sequence>
<dbReference type="InterPro" id="IPR054875">
    <property type="entry name" value="Indglycph_syn_Halo_TrpC"/>
</dbReference>
<name>A0A8J8KE95_9EURY</name>
<dbReference type="PANTHER" id="PTHR22854">
    <property type="entry name" value="TRYPTOPHAN BIOSYNTHESIS PROTEIN"/>
    <property type="match status" value="1"/>
</dbReference>
<dbReference type="SUPFAM" id="SSF51366">
    <property type="entry name" value="Ribulose-phoshate binding barrel"/>
    <property type="match status" value="1"/>
</dbReference>
<protein>
    <recommendedName>
        <fullName evidence="5 11">Indole-3-glycerol phosphate synthase</fullName>
        <shortName evidence="11">IGPS</shortName>
        <ecNumber evidence="4 11">4.1.1.48</ecNumber>
    </recommendedName>
</protein>
<dbReference type="InterPro" id="IPR013785">
    <property type="entry name" value="Aldolase_TIM"/>
</dbReference>
<dbReference type="RefSeq" id="WP_174681048.1">
    <property type="nucleotide sequence ID" value="NZ_JABUQZ010000001.1"/>
</dbReference>
<dbReference type="GO" id="GO:0004640">
    <property type="term" value="F:phosphoribosylanthranilate isomerase activity"/>
    <property type="evidence" value="ECO:0007669"/>
    <property type="project" value="TreeGrafter"/>
</dbReference>
<keyword evidence="10 11" id="KW-0456">Lyase</keyword>
<evidence type="ECO:0000256" key="8">
    <source>
        <dbReference type="ARBA" id="ARBA00022822"/>
    </source>
</evidence>
<dbReference type="EMBL" id="JABURA010000001">
    <property type="protein sequence ID" value="NUB90988.1"/>
    <property type="molecule type" value="Genomic_DNA"/>
</dbReference>
<organism evidence="14 16">
    <name type="scientific">Haloterrigena gelatinilytica</name>
    <dbReference type="NCBI Taxonomy" id="2741724"/>
    <lineage>
        <taxon>Archaea</taxon>
        <taxon>Methanobacteriati</taxon>
        <taxon>Methanobacteriota</taxon>
        <taxon>Stenosarchaea group</taxon>
        <taxon>Halobacteria</taxon>
        <taxon>Halobacteriales</taxon>
        <taxon>Natrialbaceae</taxon>
        <taxon>Haloterrigena</taxon>
    </lineage>
</organism>
<dbReference type="Pfam" id="PF00218">
    <property type="entry name" value="IGPS"/>
    <property type="match status" value="1"/>
</dbReference>
<dbReference type="InterPro" id="IPR013798">
    <property type="entry name" value="Indole-3-glycerol_P_synth_dom"/>
</dbReference>
<evidence type="ECO:0000256" key="4">
    <source>
        <dbReference type="ARBA" id="ARBA00012362"/>
    </source>
</evidence>
<keyword evidence="9 11" id="KW-0057">Aromatic amino acid biosynthesis</keyword>
<evidence type="ECO:0000256" key="9">
    <source>
        <dbReference type="ARBA" id="ARBA00023141"/>
    </source>
</evidence>
<evidence type="ECO:0000256" key="3">
    <source>
        <dbReference type="ARBA" id="ARBA00008737"/>
    </source>
</evidence>
<comment type="catalytic activity">
    <reaction evidence="1 11">
        <text>1-(2-carboxyphenylamino)-1-deoxy-D-ribulose 5-phosphate + H(+) = (1S,2R)-1-C-(indol-3-yl)glycerol 3-phosphate + CO2 + H2O</text>
        <dbReference type="Rhea" id="RHEA:23476"/>
        <dbReference type="ChEBI" id="CHEBI:15377"/>
        <dbReference type="ChEBI" id="CHEBI:15378"/>
        <dbReference type="ChEBI" id="CHEBI:16526"/>
        <dbReference type="ChEBI" id="CHEBI:58613"/>
        <dbReference type="ChEBI" id="CHEBI:58866"/>
        <dbReference type="EC" id="4.1.1.48"/>
    </reaction>
</comment>
<dbReference type="CDD" id="cd00331">
    <property type="entry name" value="IGPS"/>
    <property type="match status" value="1"/>
</dbReference>
<evidence type="ECO:0000313" key="17">
    <source>
        <dbReference type="Proteomes" id="UP001016761"/>
    </source>
</evidence>
<dbReference type="EMBL" id="JABUQZ010000001">
    <property type="protein sequence ID" value="NUC73194.1"/>
    <property type="molecule type" value="Genomic_DNA"/>
</dbReference>
<evidence type="ECO:0000256" key="5">
    <source>
        <dbReference type="ARBA" id="ARBA00018080"/>
    </source>
</evidence>
<keyword evidence="6 11" id="KW-0028">Amino-acid biosynthesis</keyword>
<dbReference type="UniPathway" id="UPA00035">
    <property type="reaction ID" value="UER00043"/>
</dbReference>
<evidence type="ECO:0000256" key="10">
    <source>
        <dbReference type="ARBA" id="ARBA00023239"/>
    </source>
</evidence>
<reference evidence="14 17" key="1">
    <citation type="submission" date="2020-06" db="EMBL/GenBank/DDBJ databases">
        <title>Haloterrigena sp. nov., an extremely halophilic archaeon isolated from a saline sediment.</title>
        <authorList>
            <person name="Liu B.-B."/>
        </authorList>
    </citation>
    <scope>NUCLEOTIDE SEQUENCE</scope>
    <source>
        <strain evidence="14">SYSU A121-1</strain>
        <strain evidence="15 17">SYSU A558-1</strain>
    </source>
</reference>
<comment type="caution">
    <text evidence="14">The sequence shown here is derived from an EMBL/GenBank/DDBJ whole genome shotgun (WGS) entry which is preliminary data.</text>
</comment>
<dbReference type="InterPro" id="IPR011060">
    <property type="entry name" value="RibuloseP-bd_barrel"/>
</dbReference>
<feature type="domain" description="Indole-3-glycerol phosphate synthase" evidence="13">
    <location>
        <begin position="16"/>
        <end position="258"/>
    </location>
</feature>
<comment type="pathway">
    <text evidence="2 11">Amino-acid biosynthesis; L-tryptophan biosynthesis; L-tryptophan from chorismate: step 4/5.</text>
</comment>
<accession>A0A8J8KE95</accession>